<keyword evidence="1" id="KW-0175">Coiled coil</keyword>
<sequence length="182" mass="20958">MAQVFYSYQKSLPTQMMSSSPQSAYDSATESTKITDTSTTPTVTEVIETTTCTPKKAKLLYTLSLLEREQKFFKQAVQECNETENKNKEHLSDLEEKITNISQKIKDLFQTIKDLSVGGIIELEIELSVYSAQLKKATEERDDFLKVSDTDKKRCNRYRSTNERNDYAIQQVKKELEDPRIC</sequence>
<feature type="compositionally biased region" description="Polar residues" evidence="2">
    <location>
        <begin position="15"/>
        <end position="28"/>
    </location>
</feature>
<evidence type="ECO:0000313" key="4">
    <source>
        <dbReference type="Proteomes" id="UP000031668"/>
    </source>
</evidence>
<protein>
    <submittedName>
        <fullName evidence="3">Uncharacterized protein</fullName>
    </submittedName>
</protein>
<keyword evidence="4" id="KW-1185">Reference proteome</keyword>
<feature type="region of interest" description="Disordered" evidence="2">
    <location>
        <begin position="15"/>
        <end position="39"/>
    </location>
</feature>
<dbReference type="AlphaFoldDB" id="A0A0C2MR13"/>
<evidence type="ECO:0000256" key="2">
    <source>
        <dbReference type="SAM" id="MobiDB-lite"/>
    </source>
</evidence>
<evidence type="ECO:0000313" key="3">
    <source>
        <dbReference type="EMBL" id="KII64117.1"/>
    </source>
</evidence>
<organism evidence="3 4">
    <name type="scientific">Thelohanellus kitauei</name>
    <name type="common">Myxosporean</name>
    <dbReference type="NCBI Taxonomy" id="669202"/>
    <lineage>
        <taxon>Eukaryota</taxon>
        <taxon>Metazoa</taxon>
        <taxon>Cnidaria</taxon>
        <taxon>Myxozoa</taxon>
        <taxon>Myxosporea</taxon>
        <taxon>Bivalvulida</taxon>
        <taxon>Platysporina</taxon>
        <taxon>Myxobolidae</taxon>
        <taxon>Thelohanellus</taxon>
    </lineage>
</organism>
<comment type="caution">
    <text evidence="3">The sequence shown here is derived from an EMBL/GenBank/DDBJ whole genome shotgun (WGS) entry which is preliminary data.</text>
</comment>
<reference evidence="3 4" key="1">
    <citation type="journal article" date="2014" name="Genome Biol. Evol.">
        <title>The genome of the myxosporean Thelohanellus kitauei shows adaptations to nutrient acquisition within its fish host.</title>
        <authorList>
            <person name="Yang Y."/>
            <person name="Xiong J."/>
            <person name="Zhou Z."/>
            <person name="Huo F."/>
            <person name="Miao W."/>
            <person name="Ran C."/>
            <person name="Liu Y."/>
            <person name="Zhang J."/>
            <person name="Feng J."/>
            <person name="Wang M."/>
            <person name="Wang M."/>
            <person name="Wang L."/>
            <person name="Yao B."/>
        </authorList>
    </citation>
    <scope>NUCLEOTIDE SEQUENCE [LARGE SCALE GENOMIC DNA]</scope>
    <source>
        <strain evidence="3">Wuqing</strain>
    </source>
</reference>
<gene>
    <name evidence="3" type="ORF">RF11_02544</name>
</gene>
<proteinExistence type="predicted"/>
<evidence type="ECO:0000256" key="1">
    <source>
        <dbReference type="SAM" id="Coils"/>
    </source>
</evidence>
<feature type="coiled-coil region" evidence="1">
    <location>
        <begin position="73"/>
        <end position="140"/>
    </location>
</feature>
<name>A0A0C2MR13_THEKT</name>
<dbReference type="EMBL" id="JWZT01004433">
    <property type="protein sequence ID" value="KII64117.1"/>
    <property type="molecule type" value="Genomic_DNA"/>
</dbReference>
<feature type="compositionally biased region" description="Low complexity" evidence="2">
    <location>
        <begin position="29"/>
        <end position="39"/>
    </location>
</feature>
<dbReference type="Proteomes" id="UP000031668">
    <property type="component" value="Unassembled WGS sequence"/>
</dbReference>
<accession>A0A0C2MR13</accession>